<protein>
    <submittedName>
        <fullName evidence="2">TraB/GumN family protein</fullName>
    </submittedName>
</protein>
<dbReference type="Proteomes" id="UP001205906">
    <property type="component" value="Unassembled WGS sequence"/>
</dbReference>
<feature type="signal peptide" evidence="1">
    <location>
        <begin position="1"/>
        <end position="33"/>
    </location>
</feature>
<dbReference type="PANTHER" id="PTHR40590">
    <property type="entry name" value="CYTOPLASMIC PROTEIN-RELATED"/>
    <property type="match status" value="1"/>
</dbReference>
<keyword evidence="1" id="KW-0732">Signal</keyword>
<dbReference type="Pfam" id="PF01963">
    <property type="entry name" value="TraB_PrgY_gumN"/>
    <property type="match status" value="1"/>
</dbReference>
<evidence type="ECO:0000313" key="2">
    <source>
        <dbReference type="EMBL" id="MCO6051122.1"/>
    </source>
</evidence>
<dbReference type="EMBL" id="JAMXQS010000007">
    <property type="protein sequence ID" value="MCO6051122.1"/>
    <property type="molecule type" value="Genomic_DNA"/>
</dbReference>
<dbReference type="CDD" id="cd14789">
    <property type="entry name" value="Tiki"/>
    <property type="match status" value="1"/>
</dbReference>
<organism evidence="2 3">
    <name type="scientific">Mesorhizobium liriopis</name>
    <dbReference type="NCBI Taxonomy" id="2953882"/>
    <lineage>
        <taxon>Bacteria</taxon>
        <taxon>Pseudomonadati</taxon>
        <taxon>Pseudomonadota</taxon>
        <taxon>Alphaproteobacteria</taxon>
        <taxon>Hyphomicrobiales</taxon>
        <taxon>Phyllobacteriaceae</taxon>
        <taxon>Mesorhizobium</taxon>
    </lineage>
</organism>
<dbReference type="RefSeq" id="WP_252820375.1">
    <property type="nucleotide sequence ID" value="NZ_JAMXQS010000007.1"/>
</dbReference>
<dbReference type="InterPro" id="IPR047111">
    <property type="entry name" value="YbaP-like"/>
</dbReference>
<evidence type="ECO:0000313" key="3">
    <source>
        <dbReference type="Proteomes" id="UP001205906"/>
    </source>
</evidence>
<dbReference type="InterPro" id="IPR002816">
    <property type="entry name" value="TraB/PrgY/GumN_fam"/>
</dbReference>
<gene>
    <name evidence="2" type="ORF">NGM99_15160</name>
</gene>
<sequence length="344" mass="37316">MTTARLTPLPLRIALALQVAFLSALLAPSAAHAETICRGENLLETLQENEPQKLEAMRAEAAKIPNGEGILWKIEKAGVAPSYLFGTMHVTDDRVTELDGPAQDAFDQAKTLVIETTDVLDQNALAAKIMAKPELSMFTDATTLDSLLSEGDREILHKGLEARGIPPTSVSKMKPWMIATLLSLPECEMKRKAEGLPVLDVQLAEEAKKAGKAVLGLETAASQLEAMASLPIEFHMKGLIETLKLGKRIDDVMETMTVLYVRGETGMFWPLLRAEEPAEAADEAGYAEFEETMVKTRNKGMVLNAKPILEKGGAFVAVGALHLPGEEGLVELLRKEGFTLSDVE</sequence>
<evidence type="ECO:0000256" key="1">
    <source>
        <dbReference type="SAM" id="SignalP"/>
    </source>
</evidence>
<reference evidence="2 3" key="1">
    <citation type="submission" date="2022-06" db="EMBL/GenBank/DDBJ databases">
        <title>Mesorhizobium sp. strain RP14 Genome sequencing and assembly.</title>
        <authorList>
            <person name="Kim I."/>
        </authorList>
    </citation>
    <scope>NUCLEOTIDE SEQUENCE [LARGE SCALE GENOMIC DNA]</scope>
    <source>
        <strain evidence="3">RP14(2022)</strain>
    </source>
</reference>
<feature type="chain" id="PRO_5045484304" evidence="1">
    <location>
        <begin position="34"/>
        <end position="344"/>
    </location>
</feature>
<name>A0ABT1C8F1_9HYPH</name>
<proteinExistence type="predicted"/>
<accession>A0ABT1C8F1</accession>
<keyword evidence="3" id="KW-1185">Reference proteome</keyword>
<dbReference type="PANTHER" id="PTHR40590:SF1">
    <property type="entry name" value="CYTOPLASMIC PROTEIN"/>
    <property type="match status" value="1"/>
</dbReference>
<comment type="caution">
    <text evidence="2">The sequence shown here is derived from an EMBL/GenBank/DDBJ whole genome shotgun (WGS) entry which is preliminary data.</text>
</comment>